<comment type="caution">
    <text evidence="1">The sequence shown here is derived from an EMBL/GenBank/DDBJ whole genome shotgun (WGS) entry which is preliminary data.</text>
</comment>
<organism evidence="1 2">
    <name type="scientific">Pseudomonas putida</name>
    <name type="common">Arthrobacter siderocapsulatus</name>
    <dbReference type="NCBI Taxonomy" id="303"/>
    <lineage>
        <taxon>Bacteria</taxon>
        <taxon>Pseudomonadati</taxon>
        <taxon>Pseudomonadota</taxon>
        <taxon>Gammaproteobacteria</taxon>
        <taxon>Pseudomonadales</taxon>
        <taxon>Pseudomonadaceae</taxon>
        <taxon>Pseudomonas</taxon>
    </lineage>
</organism>
<dbReference type="Proteomes" id="UP000237194">
    <property type="component" value="Unassembled WGS sequence"/>
</dbReference>
<reference evidence="1 2" key="1">
    <citation type="submission" date="2016-08" db="EMBL/GenBank/DDBJ databases">
        <authorList>
            <person name="Seilhamer J.J."/>
        </authorList>
    </citation>
    <scope>NUCLEOTIDE SEQUENCE [LARGE SCALE GENOMIC DNA]</scope>
    <source>
        <strain evidence="1 2">KT-27</strain>
    </source>
</reference>
<evidence type="ECO:0000313" key="1">
    <source>
        <dbReference type="EMBL" id="POF89954.1"/>
    </source>
</evidence>
<proteinExistence type="predicted"/>
<protein>
    <submittedName>
        <fullName evidence="1">Uncharacterized protein</fullName>
    </submittedName>
</protein>
<evidence type="ECO:0000313" key="2">
    <source>
        <dbReference type="Proteomes" id="UP000237194"/>
    </source>
</evidence>
<dbReference type="AlphaFoldDB" id="A0A2S3WG51"/>
<sequence>MMSSLVFMPELSFTARCRWQLADYVSTPAVWEDGDDLSRPLWTEFDGWNSDSGWLIASRNYDEARLDSFPPDEWQGEDSRQSLSVDTFWFGTYRHALGYVYEIRPAYTGRNSDQYPRLNYWLDVSRSGYLGFYPTDAKAGSLIDKEGVITLHDPVGVALAVRLPIDTQIDLDLPLYKLRKGLKTPLWHIAGLNPEHLVEGGLHLNLSLYGGLEAVKVRRLVENGQGYLNAGRGRPGVLLMCIDNPCVPPHPNPSIG</sequence>
<dbReference type="EMBL" id="MIND01000018">
    <property type="protein sequence ID" value="POF89954.1"/>
    <property type="molecule type" value="Genomic_DNA"/>
</dbReference>
<reference evidence="1 2" key="2">
    <citation type="submission" date="2018-03" db="EMBL/GenBank/DDBJ databases">
        <title>Draft genome of Pseudomonas putida strain KT-27.</title>
        <authorList>
            <person name="Yoshizawa S."/>
            <person name="Khan N.H."/>
            <person name="Nishimura M."/>
            <person name="Chiura H.X."/>
            <person name="Ogura Y."/>
            <person name="Hayashi T."/>
            <person name="Kogure K."/>
        </authorList>
    </citation>
    <scope>NUCLEOTIDE SEQUENCE [LARGE SCALE GENOMIC DNA]</scope>
    <source>
        <strain evidence="1 2">KT-27</strain>
    </source>
</reference>
<accession>A0A2S3WG51</accession>
<name>A0A2S3WG51_PSEPU</name>
<gene>
    <name evidence="1" type="ORF">BGP80_19130</name>
</gene>